<accession>A0A1I5XKP4</accession>
<dbReference type="STRING" id="82801.SAMN04488506_1459"/>
<organism evidence="1 2">
    <name type="scientific">Desemzia incerta</name>
    <dbReference type="NCBI Taxonomy" id="82801"/>
    <lineage>
        <taxon>Bacteria</taxon>
        <taxon>Bacillati</taxon>
        <taxon>Bacillota</taxon>
        <taxon>Bacilli</taxon>
        <taxon>Lactobacillales</taxon>
        <taxon>Carnobacteriaceae</taxon>
        <taxon>Desemzia</taxon>
    </lineage>
</organism>
<reference evidence="1 2" key="1">
    <citation type="submission" date="2016-10" db="EMBL/GenBank/DDBJ databases">
        <authorList>
            <person name="de Groot N.N."/>
        </authorList>
    </citation>
    <scope>NUCLEOTIDE SEQUENCE [LARGE SCALE GENOMIC DNA]</scope>
    <source>
        <strain evidence="1 2">DSM 20581</strain>
    </source>
</reference>
<evidence type="ECO:0000313" key="1">
    <source>
        <dbReference type="EMBL" id="SFQ32552.1"/>
    </source>
</evidence>
<dbReference type="AlphaFoldDB" id="A0A1I5XKP4"/>
<dbReference type="EMBL" id="FOXW01000005">
    <property type="protein sequence ID" value="SFQ32552.1"/>
    <property type="molecule type" value="Genomic_DNA"/>
</dbReference>
<proteinExistence type="predicted"/>
<gene>
    <name evidence="1" type="ORF">SAMN04488506_1459</name>
</gene>
<sequence length="254" mass="30179">MKEIFAFEDLDQAAPHKDFAHALFQKLVHYQLILREDFELNESPKAVIWTPEELATSIFSTTPIPAFTGKDLIYMSPIVDEWKEIFLKQLDGQDLPIIRNYYERNTESQMMEILAHELTHHIDLFMEDFDTGNWENEIWFEEGMCFYLPRKLLLDELAFDEISTIERALVTTFADKYGKHSLSEFGSKSYEGNLTSIMYDYWRSYLAVKELVDRENGDISAVFQHYHKWYNEGKKGSLLHYFNLEDYFKEDREN</sequence>
<name>A0A1I5XKP4_9LACT</name>
<protein>
    <submittedName>
        <fullName evidence="1">Uncharacterized protein</fullName>
    </submittedName>
</protein>
<evidence type="ECO:0000313" key="2">
    <source>
        <dbReference type="Proteomes" id="UP000199136"/>
    </source>
</evidence>
<dbReference type="Proteomes" id="UP000199136">
    <property type="component" value="Unassembled WGS sequence"/>
</dbReference>
<dbReference type="OrthoDB" id="2354703at2"/>
<dbReference type="RefSeq" id="WP_092480502.1">
    <property type="nucleotide sequence ID" value="NZ_FOXW01000005.1"/>
</dbReference>
<keyword evidence="2" id="KW-1185">Reference proteome</keyword>